<dbReference type="EMBL" id="FMSV02000512">
    <property type="protein sequence ID" value="SEH07023.1"/>
    <property type="molecule type" value="Genomic_DNA"/>
</dbReference>
<dbReference type="Pfam" id="PF09636">
    <property type="entry name" value="XkdW"/>
    <property type="match status" value="1"/>
</dbReference>
<dbReference type="SUPFAM" id="SSF159865">
    <property type="entry name" value="XkdW-like"/>
    <property type="match status" value="1"/>
</dbReference>
<evidence type="ECO:0000313" key="3">
    <source>
        <dbReference type="EMBL" id="SEH07023.1"/>
    </source>
</evidence>
<sequence length="106" mass="12292">MDLDAFSISAIIVTILTVVAIFILILRSNRQGHEKRERIAEYAAKMSRHHGVREYCKTLQKMYPDACPGLDYIITQDELDNPYIEVWLLDVPKPSDVEIKQQMENQ</sequence>
<proteinExistence type="predicted"/>
<accession>A0A1H6FBK6</accession>
<reference evidence="3 4" key="1">
    <citation type="submission" date="2016-10" db="EMBL/GenBank/DDBJ databases">
        <authorList>
            <person name="de Groot N.N."/>
        </authorList>
    </citation>
    <scope>NUCLEOTIDE SEQUENCE [LARGE SCALE GENOMIC DNA]</scope>
    <source>
        <strain evidence="3">MBHS1</strain>
    </source>
</reference>
<gene>
    <name evidence="3" type="ORF">MBHS_02889</name>
</gene>
<dbReference type="InterPro" id="IPR019094">
    <property type="entry name" value="Phage_SP-beta_YorD"/>
</dbReference>
<feature type="domain" description="Bacteriophage SP-beta YorD" evidence="2">
    <location>
        <begin position="57"/>
        <end position="101"/>
    </location>
</feature>
<dbReference type="InterPro" id="IPR035950">
    <property type="entry name" value="XkdW-like_sf"/>
</dbReference>
<keyword evidence="4" id="KW-1185">Reference proteome</keyword>
<protein>
    <submittedName>
        <fullName evidence="3">XkdW protein</fullName>
    </submittedName>
</protein>
<feature type="transmembrane region" description="Helical" evidence="1">
    <location>
        <begin position="6"/>
        <end position="26"/>
    </location>
</feature>
<dbReference type="AlphaFoldDB" id="A0A1H6FBK6"/>
<name>A0A1H6FBK6_9GAMM</name>
<keyword evidence="1" id="KW-0472">Membrane</keyword>
<evidence type="ECO:0000259" key="2">
    <source>
        <dbReference type="Pfam" id="PF09636"/>
    </source>
</evidence>
<organism evidence="3 4">
    <name type="scientific">Candidatus Venteria ishoeyi</name>
    <dbReference type="NCBI Taxonomy" id="1899563"/>
    <lineage>
        <taxon>Bacteria</taxon>
        <taxon>Pseudomonadati</taxon>
        <taxon>Pseudomonadota</taxon>
        <taxon>Gammaproteobacteria</taxon>
        <taxon>Thiotrichales</taxon>
        <taxon>Thiotrichaceae</taxon>
        <taxon>Venteria</taxon>
    </lineage>
</organism>
<evidence type="ECO:0000256" key="1">
    <source>
        <dbReference type="SAM" id="Phobius"/>
    </source>
</evidence>
<dbReference type="Proteomes" id="UP000236724">
    <property type="component" value="Unassembled WGS sequence"/>
</dbReference>
<dbReference type="RefSeq" id="WP_103920740.1">
    <property type="nucleotide sequence ID" value="NZ_FMSV02000512.1"/>
</dbReference>
<keyword evidence="1" id="KW-1133">Transmembrane helix</keyword>
<keyword evidence="1" id="KW-0812">Transmembrane</keyword>
<dbReference type="Gene3D" id="3.30.56.60">
    <property type="entry name" value="XkdW-like"/>
    <property type="match status" value="1"/>
</dbReference>
<evidence type="ECO:0000313" key="4">
    <source>
        <dbReference type="Proteomes" id="UP000236724"/>
    </source>
</evidence>
<dbReference type="OrthoDB" id="2918946at2"/>